<dbReference type="PANTHER" id="PTHR32322">
    <property type="entry name" value="INNER MEMBRANE TRANSPORTER"/>
    <property type="match status" value="1"/>
</dbReference>
<sequence length="301" mass="33491">MTDSRKKAAAHFAAFLTILIWGTTFISTKVLLVEFTPLEILFFRFILGYIVLWAVYPRFFKMGRIREELLFAGAGLCGVTMYFLLENIALVHTLASNVGIIVSLAPFITAVLAHFLLKEEPLHLQFFIGFIVAILGIVFITLNGSYILKLNPLGDVLAILACLFWGAYSILMRHISKLGYPAVGSTRRVFFYGLIFMLPVLLVFDFRLDLERFAEGSHLLNLLFLGMGASALCFVTWNWSVGVLGAVKTSIYIYLVPVITVAASYLVLHENITGTALLGTFLTLAGLFLSEKKTKKAKKNT</sequence>
<feature type="transmembrane region" description="Helical" evidence="7">
    <location>
        <begin position="274"/>
        <end position="290"/>
    </location>
</feature>
<feature type="domain" description="EamA" evidence="8">
    <location>
        <begin position="153"/>
        <end position="289"/>
    </location>
</feature>
<dbReference type="InterPro" id="IPR037185">
    <property type="entry name" value="EmrE-like"/>
</dbReference>
<feature type="transmembrane region" description="Helical" evidence="7">
    <location>
        <begin position="124"/>
        <end position="144"/>
    </location>
</feature>
<feature type="transmembrane region" description="Helical" evidence="7">
    <location>
        <begin position="12"/>
        <end position="32"/>
    </location>
</feature>
<dbReference type="EMBL" id="JBHDLN010000030">
    <property type="protein sequence ID" value="MFB0847090.1"/>
    <property type="molecule type" value="Genomic_DNA"/>
</dbReference>
<accession>A0ABV4VBU0</accession>
<keyword evidence="4 7" id="KW-0812">Transmembrane</keyword>
<gene>
    <name evidence="9" type="ORF">ACEU3E_33460</name>
</gene>
<keyword evidence="10" id="KW-1185">Reference proteome</keyword>
<evidence type="ECO:0000313" key="10">
    <source>
        <dbReference type="Proteomes" id="UP001575622"/>
    </source>
</evidence>
<evidence type="ECO:0000256" key="5">
    <source>
        <dbReference type="ARBA" id="ARBA00022989"/>
    </source>
</evidence>
<feature type="transmembrane region" description="Helical" evidence="7">
    <location>
        <begin position="220"/>
        <end position="239"/>
    </location>
</feature>
<proteinExistence type="inferred from homology"/>
<reference evidence="9 10" key="1">
    <citation type="submission" date="2024-09" db="EMBL/GenBank/DDBJ databases">
        <authorList>
            <person name="Makale K.P.P."/>
            <person name="Makhzoum A."/>
            <person name="Rantong G."/>
            <person name="Rahube T.O."/>
        </authorList>
    </citation>
    <scope>NUCLEOTIDE SEQUENCE [LARGE SCALE GENOMIC DNA]</scope>
    <source>
        <strain evidence="9 10">KM_D13</strain>
    </source>
</reference>
<dbReference type="InterPro" id="IPR000620">
    <property type="entry name" value="EamA_dom"/>
</dbReference>
<evidence type="ECO:0000313" key="9">
    <source>
        <dbReference type="EMBL" id="MFB0847090.1"/>
    </source>
</evidence>
<evidence type="ECO:0000256" key="3">
    <source>
        <dbReference type="ARBA" id="ARBA00022475"/>
    </source>
</evidence>
<name>A0ABV4VBU0_9BACL</name>
<feature type="transmembrane region" description="Helical" evidence="7">
    <location>
        <begin position="38"/>
        <end position="56"/>
    </location>
</feature>
<keyword evidence="6 7" id="KW-0472">Membrane</keyword>
<evidence type="ECO:0000256" key="2">
    <source>
        <dbReference type="ARBA" id="ARBA00007362"/>
    </source>
</evidence>
<evidence type="ECO:0000256" key="7">
    <source>
        <dbReference type="SAM" id="Phobius"/>
    </source>
</evidence>
<feature type="domain" description="EamA" evidence="8">
    <location>
        <begin position="10"/>
        <end position="141"/>
    </location>
</feature>
<feature type="transmembrane region" description="Helical" evidence="7">
    <location>
        <begin position="251"/>
        <end position="268"/>
    </location>
</feature>
<evidence type="ECO:0000256" key="6">
    <source>
        <dbReference type="ARBA" id="ARBA00023136"/>
    </source>
</evidence>
<dbReference type="RefSeq" id="WP_373956990.1">
    <property type="nucleotide sequence ID" value="NZ_JBHDLN010000030.1"/>
</dbReference>
<keyword evidence="5 7" id="KW-1133">Transmembrane helix</keyword>
<dbReference type="PANTHER" id="PTHR32322:SF18">
    <property type="entry name" value="S-ADENOSYLMETHIONINE_S-ADENOSYLHOMOCYSTEINE TRANSPORTER"/>
    <property type="match status" value="1"/>
</dbReference>
<dbReference type="Pfam" id="PF00892">
    <property type="entry name" value="EamA"/>
    <property type="match status" value="2"/>
</dbReference>
<comment type="similarity">
    <text evidence="2">Belongs to the EamA transporter family.</text>
</comment>
<feature type="transmembrane region" description="Helical" evidence="7">
    <location>
        <begin position="150"/>
        <end position="168"/>
    </location>
</feature>
<comment type="subcellular location">
    <subcellularLocation>
        <location evidence="1">Cell membrane</location>
        <topology evidence="1">Multi-pass membrane protein</topology>
    </subcellularLocation>
</comment>
<evidence type="ECO:0000256" key="1">
    <source>
        <dbReference type="ARBA" id="ARBA00004651"/>
    </source>
</evidence>
<organism evidence="9 10">
    <name type="scientific">Paenibacillus oleatilyticus</name>
    <dbReference type="NCBI Taxonomy" id="2594886"/>
    <lineage>
        <taxon>Bacteria</taxon>
        <taxon>Bacillati</taxon>
        <taxon>Bacillota</taxon>
        <taxon>Bacilli</taxon>
        <taxon>Bacillales</taxon>
        <taxon>Paenibacillaceae</taxon>
        <taxon>Paenibacillus</taxon>
    </lineage>
</organism>
<evidence type="ECO:0000256" key="4">
    <source>
        <dbReference type="ARBA" id="ARBA00022692"/>
    </source>
</evidence>
<keyword evidence="3" id="KW-1003">Cell membrane</keyword>
<feature type="transmembrane region" description="Helical" evidence="7">
    <location>
        <begin position="97"/>
        <end position="117"/>
    </location>
</feature>
<feature type="transmembrane region" description="Helical" evidence="7">
    <location>
        <begin position="189"/>
        <end position="208"/>
    </location>
</feature>
<feature type="transmembrane region" description="Helical" evidence="7">
    <location>
        <begin position="68"/>
        <end position="85"/>
    </location>
</feature>
<dbReference type="Proteomes" id="UP001575622">
    <property type="component" value="Unassembled WGS sequence"/>
</dbReference>
<comment type="caution">
    <text evidence="9">The sequence shown here is derived from an EMBL/GenBank/DDBJ whole genome shotgun (WGS) entry which is preliminary data.</text>
</comment>
<evidence type="ECO:0000259" key="8">
    <source>
        <dbReference type="Pfam" id="PF00892"/>
    </source>
</evidence>
<protein>
    <submittedName>
        <fullName evidence="9">DMT family transporter</fullName>
    </submittedName>
</protein>
<dbReference type="InterPro" id="IPR050638">
    <property type="entry name" value="AA-Vitamin_Transporters"/>
</dbReference>
<dbReference type="SUPFAM" id="SSF103481">
    <property type="entry name" value="Multidrug resistance efflux transporter EmrE"/>
    <property type="match status" value="2"/>
</dbReference>